<reference evidence="1" key="1">
    <citation type="submission" date="2021-12" db="EMBL/GenBank/DDBJ databases">
        <authorList>
            <person name="Zaccaron A."/>
            <person name="Stergiopoulos I."/>
        </authorList>
    </citation>
    <scope>NUCLEOTIDE SEQUENCE</scope>
    <source>
        <strain evidence="1">Race5_Kim</strain>
    </source>
</reference>
<protein>
    <submittedName>
        <fullName evidence="1">Uncharacterized protein</fullName>
    </submittedName>
</protein>
<evidence type="ECO:0000313" key="2">
    <source>
        <dbReference type="Proteomes" id="UP000756132"/>
    </source>
</evidence>
<name>A0A9Q8PEG5_PASFU</name>
<dbReference type="Gene3D" id="3.30.710.10">
    <property type="entry name" value="Potassium Channel Kv1.1, Chain A"/>
    <property type="match status" value="1"/>
</dbReference>
<dbReference type="GeneID" id="71990758"/>
<gene>
    <name evidence="1" type="ORF">CLAFUR5_10880</name>
</gene>
<dbReference type="Proteomes" id="UP000756132">
    <property type="component" value="Chromosome 8"/>
</dbReference>
<sequence length="249" mass="28101">MAELPEIVTQLAQQLKAQRLIKIFVGDQTEPYEVQQSVLENACEYFVKAIKNEHLGVGNIGTLRFQNDSKDAWQLLLYFIVRGRLPEDLDLRDDSGQMLLISCWVLGDRYFLPDFQDLVMVKVLNILAFDVPDWETIRFALDNTCSGSKLRRAFADTAISYVYSDSSTVDDVHADDAAELEDLMGVSGAVVEILAARDRLEKNKFSWVCPFNEATVSNPLAGEWQDYMVGEVTFSSRSAGYMFELVNAD</sequence>
<dbReference type="OMA" id="DWETIRF"/>
<dbReference type="RefSeq" id="XP_047765283.1">
    <property type="nucleotide sequence ID" value="XM_047910028.1"/>
</dbReference>
<dbReference type="OrthoDB" id="3648886at2759"/>
<proteinExistence type="predicted"/>
<dbReference type="InterPro" id="IPR011333">
    <property type="entry name" value="SKP1/BTB/POZ_sf"/>
</dbReference>
<organism evidence="1 2">
    <name type="scientific">Passalora fulva</name>
    <name type="common">Tomato leaf mold</name>
    <name type="synonym">Cladosporium fulvum</name>
    <dbReference type="NCBI Taxonomy" id="5499"/>
    <lineage>
        <taxon>Eukaryota</taxon>
        <taxon>Fungi</taxon>
        <taxon>Dikarya</taxon>
        <taxon>Ascomycota</taxon>
        <taxon>Pezizomycotina</taxon>
        <taxon>Dothideomycetes</taxon>
        <taxon>Dothideomycetidae</taxon>
        <taxon>Mycosphaerellales</taxon>
        <taxon>Mycosphaerellaceae</taxon>
        <taxon>Fulvia</taxon>
    </lineage>
</organism>
<reference evidence="1" key="2">
    <citation type="journal article" date="2022" name="Microb. Genom.">
        <title>A chromosome-scale genome assembly of the tomato pathogen Cladosporium fulvum reveals a compartmentalized genome architecture and the presence of a dispensable chromosome.</title>
        <authorList>
            <person name="Zaccaron A.Z."/>
            <person name="Chen L.H."/>
            <person name="Samaras A."/>
            <person name="Stergiopoulos I."/>
        </authorList>
    </citation>
    <scope>NUCLEOTIDE SEQUENCE</scope>
    <source>
        <strain evidence="1">Race5_Kim</strain>
    </source>
</reference>
<dbReference type="AlphaFoldDB" id="A0A9Q8PEG5"/>
<dbReference type="KEGG" id="ffu:CLAFUR5_10880"/>
<dbReference type="EMBL" id="CP090170">
    <property type="protein sequence ID" value="UJO20917.1"/>
    <property type="molecule type" value="Genomic_DNA"/>
</dbReference>
<evidence type="ECO:0000313" key="1">
    <source>
        <dbReference type="EMBL" id="UJO20917.1"/>
    </source>
</evidence>
<keyword evidence="2" id="KW-1185">Reference proteome</keyword>
<accession>A0A9Q8PEG5</accession>